<evidence type="ECO:0000313" key="2">
    <source>
        <dbReference type="EMBL" id="RKN86415.1"/>
    </source>
</evidence>
<feature type="transmembrane region" description="Helical" evidence="1">
    <location>
        <begin position="197"/>
        <end position="216"/>
    </location>
</feature>
<name>A0A3B0CL61_9BACL</name>
<keyword evidence="1" id="KW-1133">Transmembrane helix</keyword>
<feature type="transmembrane region" description="Helical" evidence="1">
    <location>
        <begin position="20"/>
        <end position="42"/>
    </location>
</feature>
<feature type="transmembrane region" description="Helical" evidence="1">
    <location>
        <begin position="139"/>
        <end position="165"/>
    </location>
</feature>
<evidence type="ECO:0000256" key="1">
    <source>
        <dbReference type="SAM" id="Phobius"/>
    </source>
</evidence>
<dbReference type="RefSeq" id="WP_120745123.1">
    <property type="nucleotide sequence ID" value="NZ_RBAH01000001.1"/>
</dbReference>
<keyword evidence="1" id="KW-0472">Membrane</keyword>
<organism evidence="2 3">
    <name type="scientific">Paenibacillus ginsengarvi</name>
    <dbReference type="NCBI Taxonomy" id="400777"/>
    <lineage>
        <taxon>Bacteria</taxon>
        <taxon>Bacillati</taxon>
        <taxon>Bacillota</taxon>
        <taxon>Bacilli</taxon>
        <taxon>Bacillales</taxon>
        <taxon>Paenibacillaceae</taxon>
        <taxon>Paenibacillus</taxon>
    </lineage>
</organism>
<protein>
    <submittedName>
        <fullName evidence="2">Uncharacterized protein</fullName>
    </submittedName>
</protein>
<accession>A0A3B0CL61</accession>
<gene>
    <name evidence="2" type="ORF">D7M11_00125</name>
</gene>
<feature type="transmembrane region" description="Helical" evidence="1">
    <location>
        <begin position="94"/>
        <end position="119"/>
    </location>
</feature>
<evidence type="ECO:0000313" key="3">
    <source>
        <dbReference type="Proteomes" id="UP000282311"/>
    </source>
</evidence>
<keyword evidence="3" id="KW-1185">Reference proteome</keyword>
<dbReference type="Proteomes" id="UP000282311">
    <property type="component" value="Unassembled WGS sequence"/>
</dbReference>
<keyword evidence="1" id="KW-0812">Transmembrane</keyword>
<sequence>MRAFSRLIKTELRDRRNALVVSLTVIAIIQAALAVLTATLSVPGALDLIRTLNSGVLLCGFLLPLIRCFTTWIEEWKQHSIYKLMILPVSRLHLIAAKYIAIMLELLLILAVIIAGFTIQNTIADGSMFRSEPLLAFDWPKLLLLVRWLLAATSIILLSFFSVFIGKWQGAFSVPITFISFIAGLFVLTGISSVLPSLFTFLAADVLLAYGSLYLLDKKVGVA</sequence>
<comment type="caution">
    <text evidence="2">The sequence shown here is derived from an EMBL/GenBank/DDBJ whole genome shotgun (WGS) entry which is preliminary data.</text>
</comment>
<dbReference type="AlphaFoldDB" id="A0A3B0CL61"/>
<dbReference type="EMBL" id="RBAH01000001">
    <property type="protein sequence ID" value="RKN86415.1"/>
    <property type="molecule type" value="Genomic_DNA"/>
</dbReference>
<proteinExistence type="predicted"/>
<reference evidence="2 3" key="1">
    <citation type="journal article" date="2007" name="Int. J. Syst. Evol. Microbiol.">
        <title>Paenibacillus ginsengarvi sp. nov., isolated from soil from ginseng cultivation.</title>
        <authorList>
            <person name="Yoon M.H."/>
            <person name="Ten L.N."/>
            <person name="Im W.T."/>
        </authorList>
    </citation>
    <scope>NUCLEOTIDE SEQUENCE [LARGE SCALE GENOMIC DNA]</scope>
    <source>
        <strain evidence="2 3">KCTC 13059</strain>
    </source>
</reference>
<feature type="transmembrane region" description="Helical" evidence="1">
    <location>
        <begin position="172"/>
        <end position="191"/>
    </location>
</feature>
<dbReference type="Pfam" id="PF12730">
    <property type="entry name" value="ABC2_membrane_4"/>
    <property type="match status" value="1"/>
</dbReference>
<feature type="transmembrane region" description="Helical" evidence="1">
    <location>
        <begin position="54"/>
        <end position="73"/>
    </location>
</feature>
<dbReference type="OrthoDB" id="2614998at2"/>